<gene>
    <name evidence="1" type="ORF">C2G38_2086124</name>
</gene>
<protein>
    <submittedName>
        <fullName evidence="1">Uncharacterized protein</fullName>
    </submittedName>
</protein>
<evidence type="ECO:0000313" key="2">
    <source>
        <dbReference type="Proteomes" id="UP000266673"/>
    </source>
</evidence>
<name>A0A397V730_9GLOM</name>
<dbReference type="AlphaFoldDB" id="A0A397V730"/>
<keyword evidence="2" id="KW-1185">Reference proteome</keyword>
<comment type="caution">
    <text evidence="1">The sequence shown here is derived from an EMBL/GenBank/DDBJ whole genome shotgun (WGS) entry which is preliminary data.</text>
</comment>
<dbReference type="EMBL" id="QKWP01000548">
    <property type="protein sequence ID" value="RIB18280.1"/>
    <property type="molecule type" value="Genomic_DNA"/>
</dbReference>
<proteinExistence type="predicted"/>
<organism evidence="1 2">
    <name type="scientific">Gigaspora rosea</name>
    <dbReference type="NCBI Taxonomy" id="44941"/>
    <lineage>
        <taxon>Eukaryota</taxon>
        <taxon>Fungi</taxon>
        <taxon>Fungi incertae sedis</taxon>
        <taxon>Mucoromycota</taxon>
        <taxon>Glomeromycotina</taxon>
        <taxon>Glomeromycetes</taxon>
        <taxon>Diversisporales</taxon>
        <taxon>Gigasporaceae</taxon>
        <taxon>Gigaspora</taxon>
    </lineage>
</organism>
<sequence length="51" mass="6402">MFYNLRDITKFRNEYKFFRYDLSLWSLTRIATCERLRNPFQLPDNKILQII</sequence>
<accession>A0A397V730</accession>
<reference evidence="1 2" key="1">
    <citation type="submission" date="2018-06" db="EMBL/GenBank/DDBJ databases">
        <title>Comparative genomics reveals the genomic features of Rhizophagus irregularis, R. cerebriforme, R. diaphanum and Gigaspora rosea, and their symbiotic lifestyle signature.</title>
        <authorList>
            <person name="Morin E."/>
            <person name="San Clemente H."/>
            <person name="Chen E.C.H."/>
            <person name="De La Providencia I."/>
            <person name="Hainaut M."/>
            <person name="Kuo A."/>
            <person name="Kohler A."/>
            <person name="Murat C."/>
            <person name="Tang N."/>
            <person name="Roy S."/>
            <person name="Loubradou J."/>
            <person name="Henrissat B."/>
            <person name="Grigoriev I.V."/>
            <person name="Corradi N."/>
            <person name="Roux C."/>
            <person name="Martin F.M."/>
        </authorList>
    </citation>
    <scope>NUCLEOTIDE SEQUENCE [LARGE SCALE GENOMIC DNA]</scope>
    <source>
        <strain evidence="1 2">DAOM 194757</strain>
    </source>
</reference>
<dbReference type="Proteomes" id="UP000266673">
    <property type="component" value="Unassembled WGS sequence"/>
</dbReference>
<evidence type="ECO:0000313" key="1">
    <source>
        <dbReference type="EMBL" id="RIB18280.1"/>
    </source>
</evidence>